<dbReference type="Proteomes" id="UP001148838">
    <property type="component" value="Unassembled WGS sequence"/>
</dbReference>
<reference evidence="1 2" key="1">
    <citation type="journal article" date="2022" name="Allergy">
        <title>Genome assembly and annotation of Periplaneta americana reveal a comprehensive cockroach allergen profile.</title>
        <authorList>
            <person name="Wang L."/>
            <person name="Xiong Q."/>
            <person name="Saelim N."/>
            <person name="Wang L."/>
            <person name="Nong W."/>
            <person name="Wan A.T."/>
            <person name="Shi M."/>
            <person name="Liu X."/>
            <person name="Cao Q."/>
            <person name="Hui J.H.L."/>
            <person name="Sookrung N."/>
            <person name="Leung T.F."/>
            <person name="Tungtrongchitr A."/>
            <person name="Tsui S.K.W."/>
        </authorList>
    </citation>
    <scope>NUCLEOTIDE SEQUENCE [LARGE SCALE GENOMIC DNA]</scope>
    <source>
        <strain evidence="1">PWHHKU_190912</strain>
    </source>
</reference>
<dbReference type="EMBL" id="JAJSOF020000001">
    <property type="protein sequence ID" value="KAJ4452342.1"/>
    <property type="molecule type" value="Genomic_DNA"/>
</dbReference>
<organism evidence="1 2">
    <name type="scientific">Periplaneta americana</name>
    <name type="common">American cockroach</name>
    <name type="synonym">Blatta americana</name>
    <dbReference type="NCBI Taxonomy" id="6978"/>
    <lineage>
        <taxon>Eukaryota</taxon>
        <taxon>Metazoa</taxon>
        <taxon>Ecdysozoa</taxon>
        <taxon>Arthropoda</taxon>
        <taxon>Hexapoda</taxon>
        <taxon>Insecta</taxon>
        <taxon>Pterygota</taxon>
        <taxon>Neoptera</taxon>
        <taxon>Polyneoptera</taxon>
        <taxon>Dictyoptera</taxon>
        <taxon>Blattodea</taxon>
        <taxon>Blattoidea</taxon>
        <taxon>Blattidae</taxon>
        <taxon>Blattinae</taxon>
        <taxon>Periplaneta</taxon>
    </lineage>
</organism>
<comment type="caution">
    <text evidence="1">The sequence shown here is derived from an EMBL/GenBank/DDBJ whole genome shotgun (WGS) entry which is preliminary data.</text>
</comment>
<accession>A0ABQ8U450</accession>
<sequence>MAGLCEGGNEPPGYLKAIVMDVIKMESEVVSLATETNDDTDTQEEMLVLKPPPYLSRPKRSPADSELRSGAVMDVIKTEPEVDHGHCEALRQPWLDPLAIETRDYTDIQEKMEVKLEPCIYQWCLVRTW</sequence>
<evidence type="ECO:0000313" key="1">
    <source>
        <dbReference type="EMBL" id="KAJ4452342.1"/>
    </source>
</evidence>
<evidence type="ECO:0000313" key="2">
    <source>
        <dbReference type="Proteomes" id="UP001148838"/>
    </source>
</evidence>
<keyword evidence="2" id="KW-1185">Reference proteome</keyword>
<protein>
    <submittedName>
        <fullName evidence="1">Uncharacterized protein</fullName>
    </submittedName>
</protein>
<proteinExistence type="predicted"/>
<name>A0ABQ8U450_PERAM</name>
<gene>
    <name evidence="1" type="ORF">ANN_03867</name>
</gene>